<reference evidence="1" key="1">
    <citation type="journal article" date="2013" name="Genetics">
        <title>The draft genome and transcriptome of Panagrellus redivivus are shaped by the harsh demands of a free-living lifestyle.</title>
        <authorList>
            <person name="Srinivasan J."/>
            <person name="Dillman A.R."/>
            <person name="Macchietto M.G."/>
            <person name="Heikkinen L."/>
            <person name="Lakso M."/>
            <person name="Fracchia K.M."/>
            <person name="Antoshechkin I."/>
            <person name="Mortazavi A."/>
            <person name="Wong G."/>
            <person name="Sternberg P.W."/>
        </authorList>
    </citation>
    <scope>NUCLEOTIDE SEQUENCE [LARGE SCALE GENOMIC DNA]</scope>
    <source>
        <strain evidence="1">MT8872</strain>
    </source>
</reference>
<protein>
    <submittedName>
        <fullName evidence="2">Secreted protein</fullName>
    </submittedName>
</protein>
<sequence length="83" mass="9329">MLVLLRLQLATLEAGFFEHFTLCSFFNAFTGFDVSRREIPFTVGLLFGFLDQKDLEMAFFGFAKDDAADNVGDVVDDSDPFAF</sequence>
<keyword evidence="1" id="KW-1185">Reference proteome</keyword>
<proteinExistence type="predicted"/>
<dbReference type="Proteomes" id="UP000492821">
    <property type="component" value="Unassembled WGS sequence"/>
</dbReference>
<dbReference type="AlphaFoldDB" id="A0A7E4VBQ1"/>
<dbReference type="WBParaSite" id="Pan_g19086.t1">
    <property type="protein sequence ID" value="Pan_g19086.t1"/>
    <property type="gene ID" value="Pan_g19086"/>
</dbReference>
<organism evidence="1 2">
    <name type="scientific">Panagrellus redivivus</name>
    <name type="common">Microworm</name>
    <dbReference type="NCBI Taxonomy" id="6233"/>
    <lineage>
        <taxon>Eukaryota</taxon>
        <taxon>Metazoa</taxon>
        <taxon>Ecdysozoa</taxon>
        <taxon>Nematoda</taxon>
        <taxon>Chromadorea</taxon>
        <taxon>Rhabditida</taxon>
        <taxon>Tylenchina</taxon>
        <taxon>Panagrolaimomorpha</taxon>
        <taxon>Panagrolaimoidea</taxon>
        <taxon>Panagrolaimidae</taxon>
        <taxon>Panagrellus</taxon>
    </lineage>
</organism>
<evidence type="ECO:0000313" key="2">
    <source>
        <dbReference type="WBParaSite" id="Pan_g19086.t1"/>
    </source>
</evidence>
<evidence type="ECO:0000313" key="1">
    <source>
        <dbReference type="Proteomes" id="UP000492821"/>
    </source>
</evidence>
<name>A0A7E4VBQ1_PANRE</name>
<accession>A0A7E4VBQ1</accession>
<reference evidence="2" key="2">
    <citation type="submission" date="2020-10" db="UniProtKB">
        <authorList>
            <consortium name="WormBaseParasite"/>
        </authorList>
    </citation>
    <scope>IDENTIFICATION</scope>
</reference>